<evidence type="ECO:0000256" key="4">
    <source>
        <dbReference type="ARBA" id="ARBA00022723"/>
    </source>
</evidence>
<dbReference type="PANTHER" id="PTHR22966:SF52">
    <property type="entry name" value="CYSTEINE DIOXYGENASE"/>
    <property type="match status" value="1"/>
</dbReference>
<dbReference type="InterPro" id="IPR011051">
    <property type="entry name" value="RmlC_Cupin_sf"/>
</dbReference>
<dbReference type="InterPro" id="IPR014710">
    <property type="entry name" value="RmlC-like_jellyroll"/>
</dbReference>
<dbReference type="InterPro" id="IPR012864">
    <property type="entry name" value="PCO/ADO"/>
</dbReference>
<name>A0ABC9EVI2_9POAL</name>
<dbReference type="GO" id="GO:0017172">
    <property type="term" value="F:cysteine dioxygenase activity"/>
    <property type="evidence" value="ECO:0007669"/>
    <property type="project" value="UniProtKB-EC"/>
</dbReference>
<dbReference type="SUPFAM" id="SSF51182">
    <property type="entry name" value="RmlC-like cupins"/>
    <property type="match status" value="1"/>
</dbReference>
<dbReference type="AlphaFoldDB" id="A0ABC9EVI2"/>
<proteinExistence type="inferred from homology"/>
<reference evidence="10" key="1">
    <citation type="submission" date="2024-06" db="EMBL/GenBank/DDBJ databases">
        <authorList>
            <person name="Ryan C."/>
        </authorList>
    </citation>
    <scope>NUCLEOTIDE SEQUENCE [LARGE SCALE GENOMIC DNA]</scope>
</reference>
<dbReference type="CDD" id="cd20289">
    <property type="entry name" value="cupin_ADO"/>
    <property type="match status" value="1"/>
</dbReference>
<evidence type="ECO:0000313" key="9">
    <source>
        <dbReference type="EMBL" id="CAL5063930.1"/>
    </source>
</evidence>
<keyword evidence="4" id="KW-0479">Metal-binding</keyword>
<evidence type="ECO:0000256" key="7">
    <source>
        <dbReference type="ARBA" id="ARBA00024284"/>
    </source>
</evidence>
<comment type="catalytic activity">
    <reaction evidence="7">
        <text>L-cysteine + O2 = 3-sulfino-L-alanine + H(+)</text>
        <dbReference type="Rhea" id="RHEA:20441"/>
        <dbReference type="ChEBI" id="CHEBI:15378"/>
        <dbReference type="ChEBI" id="CHEBI:15379"/>
        <dbReference type="ChEBI" id="CHEBI:35235"/>
        <dbReference type="ChEBI" id="CHEBI:61085"/>
        <dbReference type="EC" id="1.13.11.20"/>
    </reaction>
    <physiologicalReaction direction="left-to-right" evidence="7">
        <dbReference type="Rhea" id="RHEA:20442"/>
    </physiologicalReaction>
</comment>
<evidence type="ECO:0000256" key="1">
    <source>
        <dbReference type="ARBA" id="ARBA00001954"/>
    </source>
</evidence>
<keyword evidence="5" id="KW-0560">Oxidoreductase</keyword>
<dbReference type="Proteomes" id="UP001497457">
    <property type="component" value="Chromosome 5rd"/>
</dbReference>
<evidence type="ECO:0000256" key="5">
    <source>
        <dbReference type="ARBA" id="ARBA00023002"/>
    </source>
</evidence>
<evidence type="ECO:0000256" key="3">
    <source>
        <dbReference type="ARBA" id="ARBA00013133"/>
    </source>
</evidence>
<keyword evidence="6" id="KW-0408">Iron</keyword>
<accession>A0ABC9EVI2</accession>
<dbReference type="Gene3D" id="2.60.120.10">
    <property type="entry name" value="Jelly Rolls"/>
    <property type="match status" value="1"/>
</dbReference>
<evidence type="ECO:0000256" key="6">
    <source>
        <dbReference type="ARBA" id="ARBA00023004"/>
    </source>
</evidence>
<gene>
    <name evidence="9" type="ORF">URODEC1_LOCUS99159</name>
</gene>
<dbReference type="Pfam" id="PF07847">
    <property type="entry name" value="PCO_ADO"/>
    <property type="match status" value="1"/>
</dbReference>
<reference evidence="9 10" key="2">
    <citation type="submission" date="2024-10" db="EMBL/GenBank/DDBJ databases">
        <authorList>
            <person name="Ryan C."/>
        </authorList>
    </citation>
    <scope>NUCLEOTIDE SEQUENCE [LARGE SCALE GENOMIC DNA]</scope>
</reference>
<comment type="similarity">
    <text evidence="2">Belongs to the cysteine dioxygenase family.</text>
</comment>
<evidence type="ECO:0000256" key="8">
    <source>
        <dbReference type="SAM" id="MobiDB-lite"/>
    </source>
</evidence>
<protein>
    <recommendedName>
        <fullName evidence="3">cysteine dioxygenase</fullName>
        <ecNumber evidence="3">1.13.11.20</ecNumber>
    </recommendedName>
</protein>
<dbReference type="EMBL" id="OZ075115">
    <property type="protein sequence ID" value="CAL5063930.1"/>
    <property type="molecule type" value="Genomic_DNA"/>
</dbReference>
<dbReference type="EC" id="1.13.11.20" evidence="3"/>
<keyword evidence="10" id="KW-1185">Reference proteome</keyword>
<dbReference type="PANTHER" id="PTHR22966">
    <property type="entry name" value="2-AMINOETHANETHIOL DIOXYGENASE"/>
    <property type="match status" value="1"/>
</dbReference>
<dbReference type="GO" id="GO:0046872">
    <property type="term" value="F:metal ion binding"/>
    <property type="evidence" value="ECO:0007669"/>
    <property type="project" value="UniProtKB-KW"/>
</dbReference>
<feature type="region of interest" description="Disordered" evidence="8">
    <location>
        <begin position="54"/>
        <end position="86"/>
    </location>
</feature>
<dbReference type="GO" id="GO:0070483">
    <property type="term" value="P:detection of hypoxia"/>
    <property type="evidence" value="ECO:0007669"/>
    <property type="project" value="UniProtKB-ARBA"/>
</dbReference>
<sequence>MDDDGDRRSKVQRLYDACDAVFSPGKKGAGGLPTLTQIRWLQGILDGMEAGDVGIGADAGGGEDETRWSSSSDEEASPRAPPARRRLLSTQGFTRITYVHIHECDGFSMGVFCFPAGATLPLHDHPHMVVLSKLLYGSMRVSSYDWVAAPRSGTRKAGGLAKVVAVDELREAPCKASVLFPRSGGNIHTLTAVTPCALLDVLAPPYAEDLGRPSTYFSDIPVPALPPGYAVLEEEELPEYFRVVGAPYVGPELVVDMDLYD</sequence>
<evidence type="ECO:0000313" key="10">
    <source>
        <dbReference type="Proteomes" id="UP001497457"/>
    </source>
</evidence>
<organism evidence="9 10">
    <name type="scientific">Urochloa decumbens</name>
    <dbReference type="NCBI Taxonomy" id="240449"/>
    <lineage>
        <taxon>Eukaryota</taxon>
        <taxon>Viridiplantae</taxon>
        <taxon>Streptophyta</taxon>
        <taxon>Embryophyta</taxon>
        <taxon>Tracheophyta</taxon>
        <taxon>Spermatophyta</taxon>
        <taxon>Magnoliopsida</taxon>
        <taxon>Liliopsida</taxon>
        <taxon>Poales</taxon>
        <taxon>Poaceae</taxon>
        <taxon>PACMAD clade</taxon>
        <taxon>Panicoideae</taxon>
        <taxon>Panicodae</taxon>
        <taxon>Paniceae</taxon>
        <taxon>Melinidinae</taxon>
        <taxon>Urochloa</taxon>
    </lineage>
</organism>
<evidence type="ECO:0000256" key="2">
    <source>
        <dbReference type="ARBA" id="ARBA00006622"/>
    </source>
</evidence>
<comment type="cofactor">
    <cofactor evidence="1">
        <name>Fe(2+)</name>
        <dbReference type="ChEBI" id="CHEBI:29033"/>
    </cofactor>
</comment>